<dbReference type="GO" id="GO:0003677">
    <property type="term" value="F:DNA binding"/>
    <property type="evidence" value="ECO:0007669"/>
    <property type="project" value="UniProtKB-KW"/>
</dbReference>
<keyword evidence="8 9" id="KW-0804">Transcription</keyword>
<feature type="modified residue" description="4-aspartylphosphate" evidence="10">
    <location>
        <position position="53"/>
    </location>
</feature>
<keyword evidence="5 9" id="KW-0805">Transcription regulation</keyword>
<evidence type="ECO:0000256" key="3">
    <source>
        <dbReference type="ARBA" id="ARBA00022553"/>
    </source>
</evidence>
<dbReference type="InterPro" id="IPR013196">
    <property type="entry name" value="HTH_11"/>
</dbReference>
<dbReference type="PANTHER" id="PTHR45526">
    <property type="entry name" value="TRANSCRIPTIONAL REGULATORY PROTEIN DPIA"/>
    <property type="match status" value="1"/>
</dbReference>
<dbReference type="OrthoDB" id="9759232at2"/>
<reference evidence="13" key="1">
    <citation type="submission" date="2016-01" db="EMBL/GenBank/DDBJ databases">
        <authorList>
            <person name="Mitreva M."/>
            <person name="Pepin K.H."/>
            <person name="Mihindukulasuriya K.A."/>
            <person name="Fulton R."/>
            <person name="Fronick C."/>
            <person name="O'Laughlin M."/>
            <person name="Miner T."/>
            <person name="Herter B."/>
            <person name="Rosa B.A."/>
            <person name="Cordes M."/>
            <person name="Tomlinson C."/>
            <person name="Wollam A."/>
            <person name="Palsikar V.B."/>
            <person name="Mardis E.R."/>
            <person name="Wilson R.K."/>
        </authorList>
    </citation>
    <scope>NUCLEOTIDE SEQUENCE [LARGE SCALE GENOMIC DNA]</scope>
    <source>
        <strain evidence="13">DNF01167</strain>
    </source>
</reference>
<evidence type="ECO:0000313" key="13">
    <source>
        <dbReference type="Proteomes" id="UP000070355"/>
    </source>
</evidence>
<sequence length="226" mass="25804">MRVLIIEDDPMVAMIHKEYFKKKELTDDLSHVTSIEAAREYLENNDVDLIVLDNYLIDGQGIEYLPELKGYPIIMITAANDVQTVEAALSNGVVDYLVKPFTYERFSQAIDKVQDYVKLLSKEKINQDLIDDYLNSGRVEEEEDSLPKGLSKITLKKVLEAIQQHNGGFTTQQIADKLDISRITIRKYLNHLVNINILSEDAEYYTSGRPVSVFTVESESKLEKLL</sequence>
<evidence type="ECO:0000256" key="9">
    <source>
        <dbReference type="PIRNR" id="PIRNR006171"/>
    </source>
</evidence>
<dbReference type="Gene3D" id="3.40.50.2300">
    <property type="match status" value="1"/>
</dbReference>
<dbReference type="PANTHER" id="PTHR45526:SF1">
    <property type="entry name" value="TRANSCRIPTIONAL REGULATORY PROTEIN DCUR-RELATED"/>
    <property type="match status" value="1"/>
</dbReference>
<keyword evidence="3 10" id="KW-0597">Phosphoprotein</keyword>
<dbReference type="InterPro" id="IPR051271">
    <property type="entry name" value="2C-system_Tx_regulators"/>
</dbReference>
<dbReference type="InterPro" id="IPR024187">
    <property type="entry name" value="Sig_transdc_resp-reg_cit/mal"/>
</dbReference>
<dbReference type="Pfam" id="PF08279">
    <property type="entry name" value="HTH_11"/>
    <property type="match status" value="1"/>
</dbReference>
<dbReference type="Proteomes" id="UP000070355">
    <property type="component" value="Unassembled WGS sequence"/>
</dbReference>
<dbReference type="PROSITE" id="PS50110">
    <property type="entry name" value="RESPONSE_REGULATORY"/>
    <property type="match status" value="1"/>
</dbReference>
<evidence type="ECO:0000256" key="5">
    <source>
        <dbReference type="ARBA" id="ARBA00023015"/>
    </source>
</evidence>
<accession>A0A133ZS71</accession>
<evidence type="ECO:0000256" key="4">
    <source>
        <dbReference type="ARBA" id="ARBA00023012"/>
    </source>
</evidence>
<dbReference type="SUPFAM" id="SSF52172">
    <property type="entry name" value="CheY-like"/>
    <property type="match status" value="1"/>
</dbReference>
<organism evidence="12 13">
    <name type="scientific">Gemella haemolysans</name>
    <dbReference type="NCBI Taxonomy" id="1379"/>
    <lineage>
        <taxon>Bacteria</taxon>
        <taxon>Bacillati</taxon>
        <taxon>Bacillota</taxon>
        <taxon>Bacilli</taxon>
        <taxon>Bacillales</taxon>
        <taxon>Gemellaceae</taxon>
        <taxon>Gemella</taxon>
    </lineage>
</organism>
<dbReference type="InterPro" id="IPR036388">
    <property type="entry name" value="WH-like_DNA-bd_sf"/>
</dbReference>
<dbReference type="EMBL" id="LSDC01000100">
    <property type="protein sequence ID" value="KXB58281.1"/>
    <property type="molecule type" value="Genomic_DNA"/>
</dbReference>
<dbReference type="Gene3D" id="1.10.10.10">
    <property type="entry name" value="Winged helix-like DNA-binding domain superfamily/Winged helix DNA-binding domain"/>
    <property type="match status" value="1"/>
</dbReference>
<keyword evidence="4 9" id="KW-0902">Two-component regulatory system</keyword>
<proteinExistence type="predicted"/>
<dbReference type="AlphaFoldDB" id="A0A133ZS71"/>
<dbReference type="InterPro" id="IPR036390">
    <property type="entry name" value="WH_DNA-bd_sf"/>
</dbReference>
<evidence type="ECO:0000256" key="8">
    <source>
        <dbReference type="ARBA" id="ARBA00023163"/>
    </source>
</evidence>
<comment type="caution">
    <text evidence="12">The sequence shown here is derived from an EMBL/GenBank/DDBJ whole genome shotgun (WGS) entry which is preliminary data.</text>
</comment>
<dbReference type="SUPFAM" id="SSF46785">
    <property type="entry name" value="Winged helix' DNA-binding domain"/>
    <property type="match status" value="1"/>
</dbReference>
<feature type="domain" description="Response regulatory" evidence="11">
    <location>
        <begin position="2"/>
        <end position="114"/>
    </location>
</feature>
<evidence type="ECO:0000313" key="12">
    <source>
        <dbReference type="EMBL" id="KXB58281.1"/>
    </source>
</evidence>
<gene>
    <name evidence="12" type="ORF">HMPREF3186_01463</name>
</gene>
<evidence type="ECO:0000256" key="6">
    <source>
        <dbReference type="ARBA" id="ARBA00023125"/>
    </source>
</evidence>
<dbReference type="GO" id="GO:0005737">
    <property type="term" value="C:cytoplasm"/>
    <property type="evidence" value="ECO:0007669"/>
    <property type="project" value="UniProtKB-SubCell"/>
</dbReference>
<evidence type="ECO:0000256" key="7">
    <source>
        <dbReference type="ARBA" id="ARBA00023159"/>
    </source>
</evidence>
<keyword evidence="6 9" id="KW-0238">DNA-binding</keyword>
<dbReference type="InterPro" id="IPR001789">
    <property type="entry name" value="Sig_transdc_resp-reg_receiver"/>
</dbReference>
<evidence type="ECO:0000256" key="2">
    <source>
        <dbReference type="ARBA" id="ARBA00022490"/>
    </source>
</evidence>
<keyword evidence="2 9" id="KW-0963">Cytoplasm</keyword>
<dbReference type="GO" id="GO:0000156">
    <property type="term" value="F:phosphorelay response regulator activity"/>
    <property type="evidence" value="ECO:0007669"/>
    <property type="project" value="TreeGrafter"/>
</dbReference>
<dbReference type="PIRSF" id="PIRSF006171">
    <property type="entry name" value="RR_citrat_malat"/>
    <property type="match status" value="1"/>
</dbReference>
<dbReference type="PATRIC" id="fig|1379.3.peg.1448"/>
<dbReference type="InterPro" id="IPR011006">
    <property type="entry name" value="CheY-like_superfamily"/>
</dbReference>
<dbReference type="Pfam" id="PF00072">
    <property type="entry name" value="Response_reg"/>
    <property type="match status" value="1"/>
</dbReference>
<dbReference type="GO" id="GO:0003700">
    <property type="term" value="F:DNA-binding transcription factor activity"/>
    <property type="evidence" value="ECO:0007669"/>
    <property type="project" value="InterPro"/>
</dbReference>
<comment type="subcellular location">
    <subcellularLocation>
        <location evidence="1 9">Cytoplasm</location>
    </subcellularLocation>
</comment>
<evidence type="ECO:0000256" key="10">
    <source>
        <dbReference type="PROSITE-ProRule" id="PRU00169"/>
    </source>
</evidence>
<dbReference type="SMART" id="SM00448">
    <property type="entry name" value="REC"/>
    <property type="match status" value="1"/>
</dbReference>
<protein>
    <recommendedName>
        <fullName evidence="9">Transcriptional regulatory protein</fullName>
    </recommendedName>
</protein>
<evidence type="ECO:0000259" key="11">
    <source>
        <dbReference type="PROSITE" id="PS50110"/>
    </source>
</evidence>
<name>A0A133ZS71_9BACL</name>
<keyword evidence="7 9" id="KW-0010">Activator</keyword>
<dbReference type="RefSeq" id="WP_060914548.1">
    <property type="nucleotide sequence ID" value="NZ_JAGZGJ010000027.1"/>
</dbReference>
<evidence type="ECO:0000256" key="1">
    <source>
        <dbReference type="ARBA" id="ARBA00004496"/>
    </source>
</evidence>